<dbReference type="FunFam" id="3.40.50.2300:FF:000001">
    <property type="entry name" value="DNA-binding response regulator PhoB"/>
    <property type="match status" value="1"/>
</dbReference>
<dbReference type="EMBL" id="FQZO01000006">
    <property type="protein sequence ID" value="SHJ61560.1"/>
    <property type="molecule type" value="Genomic_DNA"/>
</dbReference>
<reference evidence="12 13" key="1">
    <citation type="submission" date="2016-11" db="EMBL/GenBank/DDBJ databases">
        <authorList>
            <person name="Jaros S."/>
            <person name="Januszkiewicz K."/>
            <person name="Wedrychowicz H."/>
        </authorList>
    </citation>
    <scope>NUCLEOTIDE SEQUENCE [LARGE SCALE GENOMIC DNA]</scope>
    <source>
        <strain evidence="12 13">DSM 21864</strain>
    </source>
</reference>
<dbReference type="PROSITE" id="PS50110">
    <property type="entry name" value="RESPONSE_REGULATORY"/>
    <property type="match status" value="1"/>
</dbReference>
<dbReference type="SMART" id="SM00862">
    <property type="entry name" value="Trans_reg_C"/>
    <property type="match status" value="1"/>
</dbReference>
<dbReference type="STRING" id="1121298.SAMN05444401_3470"/>
<dbReference type="FunFam" id="1.10.10.10:FF:000018">
    <property type="entry name" value="DNA-binding response regulator ResD"/>
    <property type="match status" value="1"/>
</dbReference>
<dbReference type="PANTHER" id="PTHR48111">
    <property type="entry name" value="REGULATOR OF RPOS"/>
    <property type="match status" value="1"/>
</dbReference>
<dbReference type="Gene3D" id="3.40.50.2300">
    <property type="match status" value="1"/>
</dbReference>
<feature type="modified residue" description="4-aspartylphosphate" evidence="8">
    <location>
        <position position="53"/>
    </location>
</feature>
<dbReference type="InterPro" id="IPR039420">
    <property type="entry name" value="WalR-like"/>
</dbReference>
<evidence type="ECO:0000256" key="6">
    <source>
        <dbReference type="ARBA" id="ARBA00023163"/>
    </source>
</evidence>
<evidence type="ECO:0000256" key="4">
    <source>
        <dbReference type="ARBA" id="ARBA00023015"/>
    </source>
</evidence>
<comment type="function">
    <text evidence="7">May play the central regulatory role in sporulation. It may be an element of the effector pathway responsible for the activation of sporulation genes in response to nutritional stress. Spo0A may act in concert with spo0H (a sigma factor) to control the expression of some genes that are critical to the sporulation process.</text>
</comment>
<dbReference type="SUPFAM" id="SSF52172">
    <property type="entry name" value="CheY-like"/>
    <property type="match status" value="1"/>
</dbReference>
<proteinExistence type="predicted"/>
<dbReference type="GO" id="GO:0005829">
    <property type="term" value="C:cytosol"/>
    <property type="evidence" value="ECO:0007669"/>
    <property type="project" value="TreeGrafter"/>
</dbReference>
<dbReference type="InterPro" id="IPR036388">
    <property type="entry name" value="WH-like_DNA-bd_sf"/>
</dbReference>
<keyword evidence="2 8" id="KW-0597">Phosphoprotein</keyword>
<dbReference type="GO" id="GO:0032993">
    <property type="term" value="C:protein-DNA complex"/>
    <property type="evidence" value="ECO:0007669"/>
    <property type="project" value="TreeGrafter"/>
</dbReference>
<evidence type="ECO:0000256" key="8">
    <source>
        <dbReference type="PROSITE-ProRule" id="PRU00169"/>
    </source>
</evidence>
<evidence type="ECO:0000256" key="5">
    <source>
        <dbReference type="ARBA" id="ARBA00023125"/>
    </source>
</evidence>
<feature type="domain" description="OmpR/PhoB-type" evidence="11">
    <location>
        <begin position="127"/>
        <end position="223"/>
    </location>
</feature>
<dbReference type="RefSeq" id="WP_073009616.1">
    <property type="nucleotide sequence ID" value="NZ_FQZO01000006.1"/>
</dbReference>
<feature type="DNA-binding region" description="OmpR/PhoB-type" evidence="9">
    <location>
        <begin position="127"/>
        <end position="223"/>
    </location>
</feature>
<dbReference type="PROSITE" id="PS51755">
    <property type="entry name" value="OMPR_PHOB"/>
    <property type="match status" value="1"/>
</dbReference>
<dbReference type="GO" id="GO:0000156">
    <property type="term" value="F:phosphorelay response regulator activity"/>
    <property type="evidence" value="ECO:0007669"/>
    <property type="project" value="TreeGrafter"/>
</dbReference>
<dbReference type="InterPro" id="IPR001867">
    <property type="entry name" value="OmpR/PhoB-type_DNA-bd"/>
</dbReference>
<dbReference type="SMART" id="SM00448">
    <property type="entry name" value="REC"/>
    <property type="match status" value="1"/>
</dbReference>
<evidence type="ECO:0000313" key="12">
    <source>
        <dbReference type="EMBL" id="SHJ61560.1"/>
    </source>
</evidence>
<dbReference type="CDD" id="cd17574">
    <property type="entry name" value="REC_OmpR"/>
    <property type="match status" value="1"/>
</dbReference>
<dbReference type="GO" id="GO:0006355">
    <property type="term" value="P:regulation of DNA-templated transcription"/>
    <property type="evidence" value="ECO:0007669"/>
    <property type="project" value="InterPro"/>
</dbReference>
<gene>
    <name evidence="12" type="ORF">SAMN05444401_3470</name>
</gene>
<feature type="domain" description="Response regulatory" evidence="10">
    <location>
        <begin position="4"/>
        <end position="117"/>
    </location>
</feature>
<keyword evidence="3" id="KW-0902">Two-component regulatory system</keyword>
<evidence type="ECO:0000256" key="3">
    <source>
        <dbReference type="ARBA" id="ARBA00023012"/>
    </source>
</evidence>
<evidence type="ECO:0000259" key="10">
    <source>
        <dbReference type="PROSITE" id="PS50110"/>
    </source>
</evidence>
<dbReference type="Proteomes" id="UP000184080">
    <property type="component" value="Unassembled WGS sequence"/>
</dbReference>
<evidence type="ECO:0000256" key="1">
    <source>
        <dbReference type="ARBA" id="ARBA00018672"/>
    </source>
</evidence>
<dbReference type="GO" id="GO:0000976">
    <property type="term" value="F:transcription cis-regulatory region binding"/>
    <property type="evidence" value="ECO:0007669"/>
    <property type="project" value="TreeGrafter"/>
</dbReference>
<dbReference type="Pfam" id="PF00072">
    <property type="entry name" value="Response_reg"/>
    <property type="match status" value="1"/>
</dbReference>
<evidence type="ECO:0000256" key="7">
    <source>
        <dbReference type="ARBA" id="ARBA00024867"/>
    </source>
</evidence>
<evidence type="ECO:0000259" key="11">
    <source>
        <dbReference type="PROSITE" id="PS51755"/>
    </source>
</evidence>
<dbReference type="PANTHER" id="PTHR48111:SF73">
    <property type="entry name" value="ALKALINE PHOSPHATASE SYNTHESIS TRANSCRIPTIONAL REGULATORY PROTEIN PHOP"/>
    <property type="match status" value="1"/>
</dbReference>
<evidence type="ECO:0000256" key="9">
    <source>
        <dbReference type="PROSITE-ProRule" id="PRU01091"/>
    </source>
</evidence>
<organism evidence="12 13">
    <name type="scientific">Clostridium amylolyticum</name>
    <dbReference type="NCBI Taxonomy" id="1121298"/>
    <lineage>
        <taxon>Bacteria</taxon>
        <taxon>Bacillati</taxon>
        <taxon>Bacillota</taxon>
        <taxon>Clostridia</taxon>
        <taxon>Eubacteriales</taxon>
        <taxon>Clostridiaceae</taxon>
        <taxon>Clostridium</taxon>
    </lineage>
</organism>
<dbReference type="AlphaFoldDB" id="A0A1M6KRP6"/>
<accession>A0A1M6KRP6</accession>
<dbReference type="Pfam" id="PF00486">
    <property type="entry name" value="Trans_reg_C"/>
    <property type="match status" value="1"/>
</dbReference>
<keyword evidence="13" id="KW-1185">Reference proteome</keyword>
<keyword evidence="4" id="KW-0805">Transcription regulation</keyword>
<dbReference type="Gene3D" id="1.10.10.10">
    <property type="entry name" value="Winged helix-like DNA-binding domain superfamily/Winged helix DNA-binding domain"/>
    <property type="match status" value="1"/>
</dbReference>
<evidence type="ECO:0000256" key="2">
    <source>
        <dbReference type="ARBA" id="ARBA00022553"/>
    </source>
</evidence>
<dbReference type="OrthoDB" id="9790442at2"/>
<keyword evidence="6" id="KW-0804">Transcription</keyword>
<evidence type="ECO:0000313" key="13">
    <source>
        <dbReference type="Proteomes" id="UP000184080"/>
    </source>
</evidence>
<keyword evidence="5 9" id="KW-0238">DNA-binding</keyword>
<dbReference type="CDD" id="cd00383">
    <property type="entry name" value="trans_reg_C"/>
    <property type="match status" value="1"/>
</dbReference>
<name>A0A1M6KRP6_9CLOT</name>
<protein>
    <recommendedName>
        <fullName evidence="1">Stage 0 sporulation protein A homolog</fullName>
    </recommendedName>
</protein>
<dbReference type="InterPro" id="IPR001789">
    <property type="entry name" value="Sig_transdc_resp-reg_receiver"/>
</dbReference>
<sequence length="227" mass="26035">MKETIMIVEDEIRMRILLRDYLKKEGYNIIEATNGKDAVEFFAKSPVDLIILDIMMPLLDGFQVCEKIREVSLVPIILLTARSEEDDKLLGYELGADDYITKPFSPKILMAKIKVILKRSYSSNAIPNILDIKGLKINKTAKCVYVDDTLINLTPKEYELLIYLVDNKGIALTRDSILDNVWGYEFYGDLRVVDTTIKRLREKLKDKASLISTVRGSGYRFEVNNEE</sequence>
<dbReference type="InterPro" id="IPR011006">
    <property type="entry name" value="CheY-like_superfamily"/>
</dbReference>